<keyword evidence="1" id="KW-0472">Membrane</keyword>
<feature type="transmembrane region" description="Helical" evidence="1">
    <location>
        <begin position="20"/>
        <end position="53"/>
    </location>
</feature>
<dbReference type="RefSeq" id="WP_080752321.1">
    <property type="nucleotide sequence ID" value="NZ_CP009320.1"/>
</dbReference>
<comment type="caution">
    <text evidence="2">The sequence shown here is derived from an EMBL/GenBank/DDBJ whole genome shotgun (WGS) entry which is preliminary data.</text>
</comment>
<organism evidence="2 3">
    <name type="scientific">Burkholderia gladioli</name>
    <name type="common">Pseudomonas marginata</name>
    <name type="synonym">Phytomonas marginata</name>
    <dbReference type="NCBI Taxonomy" id="28095"/>
    <lineage>
        <taxon>Bacteria</taxon>
        <taxon>Pseudomonadati</taxon>
        <taxon>Pseudomonadota</taxon>
        <taxon>Betaproteobacteria</taxon>
        <taxon>Burkholderiales</taxon>
        <taxon>Burkholderiaceae</taxon>
        <taxon>Burkholderia</taxon>
    </lineage>
</organism>
<evidence type="ECO:0000256" key="1">
    <source>
        <dbReference type="SAM" id="Phobius"/>
    </source>
</evidence>
<dbReference type="EMBL" id="JPGG01000011">
    <property type="protein sequence ID" value="KGC24042.1"/>
    <property type="molecule type" value="Genomic_DNA"/>
</dbReference>
<dbReference type="AlphaFoldDB" id="A0AAW3FCY4"/>
<keyword evidence="1" id="KW-0812">Transmembrane</keyword>
<sequence length="94" mass="10842">MRTVDHIPVANVRPFMVADIHWVLFFGSILAPAVAWVITRVLWVGLAIPFLLYLSYQATAKDMFKIEVFSTNRARMASVRSRENWEGAKTYEPR</sequence>
<evidence type="ECO:0000313" key="3">
    <source>
        <dbReference type="Proteomes" id="UP000029590"/>
    </source>
</evidence>
<reference evidence="2 3" key="1">
    <citation type="submission" date="2014-04" db="EMBL/GenBank/DDBJ databases">
        <authorList>
            <person name="Bishop-Lilly K.A."/>
            <person name="Broomall S.M."/>
            <person name="Chain P.S."/>
            <person name="Chertkov O."/>
            <person name="Coyne S.R."/>
            <person name="Daligault H.E."/>
            <person name="Davenport K.W."/>
            <person name="Erkkila T."/>
            <person name="Frey K.G."/>
            <person name="Gibbons H.S."/>
            <person name="Gu W."/>
            <person name="Jaissle J."/>
            <person name="Johnson S.L."/>
            <person name="Koroleva G.I."/>
            <person name="Ladner J.T."/>
            <person name="Lo C.-C."/>
            <person name="Minogue T.D."/>
            <person name="Munk C."/>
            <person name="Palacios G.F."/>
            <person name="Redden C.L."/>
            <person name="Rosenzweig C.N."/>
            <person name="Scholz M.B."/>
            <person name="Teshima H."/>
            <person name="Xu Y."/>
        </authorList>
    </citation>
    <scope>NUCLEOTIDE SEQUENCE [LARGE SCALE GENOMIC DNA]</scope>
    <source>
        <strain evidence="3">gladioli</strain>
    </source>
</reference>
<proteinExistence type="predicted"/>
<protein>
    <submittedName>
        <fullName evidence="2">Mating pair formation protein</fullName>
    </submittedName>
</protein>
<dbReference type="Proteomes" id="UP000029590">
    <property type="component" value="Unassembled WGS sequence"/>
</dbReference>
<gene>
    <name evidence="2" type="ORF">DM48_8034</name>
</gene>
<evidence type="ECO:0000313" key="2">
    <source>
        <dbReference type="EMBL" id="KGC24042.1"/>
    </source>
</evidence>
<dbReference type="KEGG" id="bgo:BM43_7565"/>
<accession>A0AAW3FCY4</accession>
<keyword evidence="1" id="KW-1133">Transmembrane helix</keyword>
<name>A0AAW3FCY4_BURGA</name>